<dbReference type="AlphaFoldDB" id="A0A6N2AM41"/>
<gene>
    <name evidence="2" type="ORF">EJD97_004271</name>
</gene>
<dbReference type="EMBL" id="RXGB01015937">
    <property type="protein sequence ID" value="TMW82879.1"/>
    <property type="molecule type" value="Genomic_DNA"/>
</dbReference>
<proteinExistence type="predicted"/>
<name>A0A6N2AM41_SOLCI</name>
<organism evidence="2">
    <name type="scientific">Solanum chilense</name>
    <name type="common">Tomato</name>
    <name type="synonym">Lycopersicon chilense</name>
    <dbReference type="NCBI Taxonomy" id="4083"/>
    <lineage>
        <taxon>Eukaryota</taxon>
        <taxon>Viridiplantae</taxon>
        <taxon>Streptophyta</taxon>
        <taxon>Embryophyta</taxon>
        <taxon>Tracheophyta</taxon>
        <taxon>Spermatophyta</taxon>
        <taxon>Magnoliopsida</taxon>
        <taxon>eudicotyledons</taxon>
        <taxon>Gunneridae</taxon>
        <taxon>Pentapetalae</taxon>
        <taxon>asterids</taxon>
        <taxon>lamiids</taxon>
        <taxon>Solanales</taxon>
        <taxon>Solanaceae</taxon>
        <taxon>Solanoideae</taxon>
        <taxon>Solaneae</taxon>
        <taxon>Solanum</taxon>
        <taxon>Solanum subgen. Lycopersicon</taxon>
    </lineage>
</organism>
<sequence>MVNKAISLYENPSIEEFYGFRAMVRDEGSNCLAYVQEADRIHVQANDRRGELMSDHLHPPILRRRKGGVAGRKVRAVERGRAPIEMGEDDQTTQDSPAISNYEPTNIENVTYMTPQTPQISRNPSLSSLENVFGSNQPQHFDNAPNFVDGDELEDANQGASQGGEPSVKKKRTIIPKLCGTGSHYLNQHGQKNKTKVFVLTKKNDKG</sequence>
<accession>A0A6N2AM41</accession>
<feature type="region of interest" description="Disordered" evidence="1">
    <location>
        <begin position="138"/>
        <end position="171"/>
    </location>
</feature>
<comment type="caution">
    <text evidence="2">The sequence shown here is derived from an EMBL/GenBank/DDBJ whole genome shotgun (WGS) entry which is preliminary data.</text>
</comment>
<evidence type="ECO:0000313" key="2">
    <source>
        <dbReference type="EMBL" id="TMW82879.1"/>
    </source>
</evidence>
<protein>
    <submittedName>
        <fullName evidence="2">Uncharacterized protein</fullName>
    </submittedName>
</protein>
<evidence type="ECO:0000256" key="1">
    <source>
        <dbReference type="SAM" id="MobiDB-lite"/>
    </source>
</evidence>
<reference evidence="2" key="1">
    <citation type="submission" date="2019-05" db="EMBL/GenBank/DDBJ databases">
        <title>The de novo reference genome and transcriptome assemblies of the wild tomato species Solanum chilense.</title>
        <authorList>
            <person name="Stam R."/>
            <person name="Nosenko T."/>
            <person name="Hoerger A.C."/>
            <person name="Stephan W."/>
            <person name="Seidel M.A."/>
            <person name="Kuhn J.M.M."/>
            <person name="Haberer G."/>
            <person name="Tellier A."/>
        </authorList>
    </citation>
    <scope>NUCLEOTIDE SEQUENCE</scope>
    <source>
        <tissue evidence="2">Mature leaves</tissue>
    </source>
</reference>
<feature type="non-terminal residue" evidence="2">
    <location>
        <position position="207"/>
    </location>
</feature>